<evidence type="ECO:0000256" key="1">
    <source>
        <dbReference type="ARBA" id="ARBA00008175"/>
    </source>
</evidence>
<evidence type="ECO:0000256" key="5">
    <source>
        <dbReference type="SAM" id="MobiDB-lite"/>
    </source>
</evidence>
<keyword evidence="3 4" id="KW-0802">TPR repeat</keyword>
<proteinExistence type="inferred from homology"/>
<organism evidence="7 8">
    <name type="scientific">Clavelina lepadiformis</name>
    <name type="common">Light-bulb sea squirt</name>
    <name type="synonym">Ascidia lepadiformis</name>
    <dbReference type="NCBI Taxonomy" id="159417"/>
    <lineage>
        <taxon>Eukaryota</taxon>
        <taxon>Metazoa</taxon>
        <taxon>Chordata</taxon>
        <taxon>Tunicata</taxon>
        <taxon>Ascidiacea</taxon>
        <taxon>Aplousobranchia</taxon>
        <taxon>Clavelinidae</taxon>
        <taxon>Clavelina</taxon>
    </lineage>
</organism>
<dbReference type="Gene3D" id="1.25.40.10">
    <property type="entry name" value="Tetratricopeptide repeat domain"/>
    <property type="match status" value="1"/>
</dbReference>
<dbReference type="PANTHER" id="PTHR45831:SF2">
    <property type="entry name" value="LD24721P"/>
    <property type="match status" value="1"/>
</dbReference>
<feature type="compositionally biased region" description="Polar residues" evidence="5">
    <location>
        <begin position="258"/>
        <end position="288"/>
    </location>
</feature>
<dbReference type="SMART" id="SM00028">
    <property type="entry name" value="TPR"/>
    <property type="match status" value="3"/>
</dbReference>
<reference evidence="7 8" key="1">
    <citation type="submission" date="2024-02" db="EMBL/GenBank/DDBJ databases">
        <authorList>
            <person name="Daric V."/>
            <person name="Darras S."/>
        </authorList>
    </citation>
    <scope>NUCLEOTIDE SEQUENCE [LARGE SCALE GENOMIC DNA]</scope>
</reference>
<feature type="region of interest" description="Disordered" evidence="5">
    <location>
        <begin position="197"/>
        <end position="220"/>
    </location>
</feature>
<evidence type="ECO:0000256" key="3">
    <source>
        <dbReference type="ARBA" id="ARBA00022803"/>
    </source>
</evidence>
<feature type="domain" description="SGTA homodimerisation" evidence="6">
    <location>
        <begin position="8"/>
        <end position="64"/>
    </location>
</feature>
<evidence type="ECO:0000256" key="4">
    <source>
        <dbReference type="PROSITE-ProRule" id="PRU00339"/>
    </source>
</evidence>
<dbReference type="InterPro" id="IPR011990">
    <property type="entry name" value="TPR-like_helical_dom_sf"/>
</dbReference>
<evidence type="ECO:0000256" key="2">
    <source>
        <dbReference type="ARBA" id="ARBA00022737"/>
    </source>
</evidence>
<dbReference type="PROSITE" id="PS50293">
    <property type="entry name" value="TPR_REGION"/>
    <property type="match status" value="1"/>
</dbReference>
<dbReference type="Pfam" id="PF16546">
    <property type="entry name" value="SGTA_dimer"/>
    <property type="match status" value="1"/>
</dbReference>
<comment type="similarity">
    <text evidence="1">Belongs to the SGT family.</text>
</comment>
<feature type="repeat" description="TPR" evidence="4">
    <location>
        <begin position="153"/>
        <end position="186"/>
    </location>
</feature>
<feature type="region of interest" description="Disordered" evidence="5">
    <location>
        <begin position="249"/>
        <end position="312"/>
    </location>
</feature>
<dbReference type="InterPro" id="IPR032374">
    <property type="entry name" value="SGTA_dimer"/>
</dbReference>
<dbReference type="InterPro" id="IPR047150">
    <property type="entry name" value="SGT"/>
</dbReference>
<dbReference type="Pfam" id="PF00515">
    <property type="entry name" value="TPR_1"/>
    <property type="match status" value="1"/>
</dbReference>
<dbReference type="InterPro" id="IPR019734">
    <property type="entry name" value="TPR_rpt"/>
</dbReference>
<dbReference type="PANTHER" id="PTHR45831">
    <property type="entry name" value="LD24721P"/>
    <property type="match status" value="1"/>
</dbReference>
<protein>
    <recommendedName>
        <fullName evidence="6">SGTA homodimerisation domain-containing protein</fullName>
    </recommendedName>
</protein>
<keyword evidence="8" id="KW-1185">Reference proteome</keyword>
<feature type="repeat" description="TPR" evidence="4">
    <location>
        <begin position="85"/>
        <end position="118"/>
    </location>
</feature>
<dbReference type="PROSITE" id="PS50005">
    <property type="entry name" value="TPR"/>
    <property type="match status" value="2"/>
</dbReference>
<dbReference type="Proteomes" id="UP001642483">
    <property type="component" value="Unassembled WGS sequence"/>
</dbReference>
<feature type="compositionally biased region" description="Low complexity" evidence="5">
    <location>
        <begin position="296"/>
        <end position="305"/>
    </location>
</feature>
<comment type="caution">
    <text evidence="7">The sequence shown here is derived from an EMBL/GenBank/DDBJ whole genome shotgun (WGS) entry which is preliminary data.</text>
</comment>
<dbReference type="Gene3D" id="1.20.5.420">
    <property type="entry name" value="Immunoglobulin FC, subunit C"/>
    <property type="match status" value="1"/>
</dbReference>
<sequence>MSNSQLSKRLVASFVQFLQDEMEKEGIQSDTAESIDVARQCLHMAYTTTSDDVPKEQRKLIDIFSEACPPPPESEPLTDGEKQQADEFKQQGNECMKEEKFEEAVECYSKAIAIDGKNAVYFCNRAAAQTGRQKFDLSLTDCKKALEIDSKYSKAYSRMGLTYSKMEIYDEAISCYKKALELDPDNEGYKKNMKIAEEKQKAQETDQSGPSLPGMDGMPNFLNNPLFMNMAQQVMQNPAMQQMAMNVMSGMMGGNAPGDSSSGEGPQDMSQILQMGQQFAQQLSSNNPEMVEQLRSQMQNSSTSSDSKEEQS</sequence>
<accession>A0ABP0GFV1</accession>
<evidence type="ECO:0000259" key="6">
    <source>
        <dbReference type="Pfam" id="PF16546"/>
    </source>
</evidence>
<keyword evidence="2" id="KW-0677">Repeat</keyword>
<dbReference type="EMBL" id="CAWYQH010000108">
    <property type="protein sequence ID" value="CAK8689674.1"/>
    <property type="molecule type" value="Genomic_DNA"/>
</dbReference>
<evidence type="ECO:0000313" key="7">
    <source>
        <dbReference type="EMBL" id="CAK8689674.1"/>
    </source>
</evidence>
<gene>
    <name evidence="7" type="ORF">CVLEPA_LOCUS21643</name>
</gene>
<name>A0ABP0GFV1_CLALP</name>
<dbReference type="SUPFAM" id="SSF48452">
    <property type="entry name" value="TPR-like"/>
    <property type="match status" value="1"/>
</dbReference>
<evidence type="ECO:0000313" key="8">
    <source>
        <dbReference type="Proteomes" id="UP001642483"/>
    </source>
</evidence>
<dbReference type="Pfam" id="PF13414">
    <property type="entry name" value="TPR_11"/>
    <property type="match status" value="1"/>
</dbReference>